<dbReference type="EC" id="3.1.2.-" evidence="3"/>
<dbReference type="GO" id="GO:0047617">
    <property type="term" value="F:fatty acyl-CoA hydrolase activity"/>
    <property type="evidence" value="ECO:0007669"/>
    <property type="project" value="TreeGrafter"/>
</dbReference>
<dbReference type="PANTHER" id="PTHR31793:SF37">
    <property type="entry name" value="ACYL-COA THIOESTER HYDROLASE YBGC"/>
    <property type="match status" value="1"/>
</dbReference>
<dbReference type="InterPro" id="IPR006684">
    <property type="entry name" value="YbgC/YbaW"/>
</dbReference>
<evidence type="ECO:0000313" key="4">
    <source>
        <dbReference type="Proteomes" id="UP000555728"/>
    </source>
</evidence>
<name>A0A7W6S1S9_9PROT</name>
<evidence type="ECO:0000256" key="2">
    <source>
        <dbReference type="ARBA" id="ARBA00022801"/>
    </source>
</evidence>
<evidence type="ECO:0000313" key="3">
    <source>
        <dbReference type="EMBL" id="MBB4287313.1"/>
    </source>
</evidence>
<dbReference type="InterPro" id="IPR050563">
    <property type="entry name" value="4-hydroxybenzoyl-CoA_TE"/>
</dbReference>
<dbReference type="NCBIfam" id="TIGR00051">
    <property type="entry name" value="YbgC/FadM family acyl-CoA thioesterase"/>
    <property type="match status" value="1"/>
</dbReference>
<dbReference type="PANTHER" id="PTHR31793">
    <property type="entry name" value="4-HYDROXYBENZOYL-COA THIOESTERASE FAMILY MEMBER"/>
    <property type="match status" value="1"/>
</dbReference>
<gene>
    <name evidence="3" type="ORF">GGD88_003060</name>
</gene>
<dbReference type="PROSITE" id="PS01328">
    <property type="entry name" value="4HBCOA_THIOESTERASE"/>
    <property type="match status" value="1"/>
</dbReference>
<comment type="caution">
    <text evidence="3">The sequence shown here is derived from an EMBL/GenBank/DDBJ whole genome shotgun (WGS) entry which is preliminary data.</text>
</comment>
<dbReference type="SUPFAM" id="SSF54637">
    <property type="entry name" value="Thioesterase/thiol ester dehydrase-isomerase"/>
    <property type="match status" value="1"/>
</dbReference>
<dbReference type="RefSeq" id="WP_343056390.1">
    <property type="nucleotide sequence ID" value="NZ_JACIGI010000033.1"/>
</dbReference>
<dbReference type="Gene3D" id="3.10.129.10">
    <property type="entry name" value="Hotdog Thioesterase"/>
    <property type="match status" value="1"/>
</dbReference>
<sequence>MSATQPSTDPVPAGGVFRNGVHVFPVRVYYECTDAGGIVYHADYLRFAERARTEMMRRFGLSHQDLMVEAGVGFAVQHCEATFHRPALLDDLLMVETRILELGGASMRVAQDIRRDQQPLVSLRLRLAVMNGHARPARIPEALRRALRAHQTVGAPDDPPPQS</sequence>
<keyword evidence="4" id="KW-1185">Reference proteome</keyword>
<dbReference type="AlphaFoldDB" id="A0A7W6S1S9"/>
<proteinExistence type="inferred from homology"/>
<reference evidence="3 4" key="1">
    <citation type="submission" date="2020-08" db="EMBL/GenBank/DDBJ databases">
        <title>Genome sequencing of Purple Non-Sulfur Bacteria from various extreme environments.</title>
        <authorList>
            <person name="Mayer M."/>
        </authorList>
    </citation>
    <scope>NUCLEOTIDE SEQUENCE [LARGE SCALE GENOMIC DNA]</scope>
    <source>
        <strain evidence="3 4">JA135</strain>
    </source>
</reference>
<protein>
    <submittedName>
        <fullName evidence="3">Acyl-CoA thioester hydrolase</fullName>
        <ecNumber evidence="3">3.1.2.-</ecNumber>
    </submittedName>
</protein>
<accession>A0A7W6S1S9</accession>
<dbReference type="Pfam" id="PF13279">
    <property type="entry name" value="4HBT_2"/>
    <property type="match status" value="1"/>
</dbReference>
<dbReference type="EMBL" id="JACIGI010000033">
    <property type="protein sequence ID" value="MBB4287313.1"/>
    <property type="molecule type" value="Genomic_DNA"/>
</dbReference>
<dbReference type="InterPro" id="IPR029069">
    <property type="entry name" value="HotDog_dom_sf"/>
</dbReference>
<organism evidence="3 4">
    <name type="scientific">Roseospira goensis</name>
    <dbReference type="NCBI Taxonomy" id="391922"/>
    <lineage>
        <taxon>Bacteria</taxon>
        <taxon>Pseudomonadati</taxon>
        <taxon>Pseudomonadota</taxon>
        <taxon>Alphaproteobacteria</taxon>
        <taxon>Rhodospirillales</taxon>
        <taxon>Rhodospirillaceae</taxon>
        <taxon>Roseospira</taxon>
    </lineage>
</organism>
<dbReference type="Proteomes" id="UP000555728">
    <property type="component" value="Unassembled WGS sequence"/>
</dbReference>
<keyword evidence="2 3" id="KW-0378">Hydrolase</keyword>
<dbReference type="CDD" id="cd00586">
    <property type="entry name" value="4HBT"/>
    <property type="match status" value="1"/>
</dbReference>
<evidence type="ECO:0000256" key="1">
    <source>
        <dbReference type="ARBA" id="ARBA00005953"/>
    </source>
</evidence>
<dbReference type="FunFam" id="3.10.129.10:FF:000004">
    <property type="entry name" value="Tol-pal system-associated acyl-CoA thioesterase"/>
    <property type="match status" value="1"/>
</dbReference>
<dbReference type="InterPro" id="IPR008272">
    <property type="entry name" value="HB-CoA_thioesterase_AS"/>
</dbReference>
<comment type="similarity">
    <text evidence="1">Belongs to the 4-hydroxybenzoyl-CoA thioesterase family.</text>
</comment>